<comment type="caution">
    <text evidence="1">The sequence shown here is derived from an EMBL/GenBank/DDBJ whole genome shotgun (WGS) entry which is preliminary data.</text>
</comment>
<dbReference type="RefSeq" id="XP_064675549.1">
    <property type="nucleotide sequence ID" value="XM_064832670.1"/>
</dbReference>
<proteinExistence type="predicted"/>
<evidence type="ECO:0000313" key="2">
    <source>
        <dbReference type="Proteomes" id="UP001304243"/>
    </source>
</evidence>
<dbReference type="EMBL" id="JASEJX010000043">
    <property type="protein sequence ID" value="KAK4508883.1"/>
    <property type="molecule type" value="Genomic_DNA"/>
</dbReference>
<accession>A0AAN7HVC2</accession>
<protein>
    <submittedName>
        <fullName evidence="1">Uncharacterized protein</fullName>
    </submittedName>
</protein>
<evidence type="ECO:0000313" key="1">
    <source>
        <dbReference type="EMBL" id="KAK4508883.1"/>
    </source>
</evidence>
<dbReference type="AlphaFoldDB" id="A0AAN7HVC2"/>
<organism evidence="1 2">
    <name type="scientific">Mucor velutinosus</name>
    <dbReference type="NCBI Taxonomy" id="708070"/>
    <lineage>
        <taxon>Eukaryota</taxon>
        <taxon>Fungi</taxon>
        <taxon>Fungi incertae sedis</taxon>
        <taxon>Mucoromycota</taxon>
        <taxon>Mucoromycotina</taxon>
        <taxon>Mucoromycetes</taxon>
        <taxon>Mucorales</taxon>
        <taxon>Mucorineae</taxon>
        <taxon>Mucoraceae</taxon>
        <taxon>Mucor</taxon>
    </lineage>
</organism>
<name>A0AAN7HVC2_9FUNG</name>
<dbReference type="GeneID" id="89957192"/>
<gene>
    <name evidence="1" type="ORF">ATC70_013506</name>
</gene>
<keyword evidence="2" id="KW-1185">Reference proteome</keyword>
<sequence>MIQFKRQEELSIVNFSFKEEFRVSCVTPQSIYAWFLHRRQVELKESNLSSVTPGNSNITLKFGHVHLQYLSIDLTPVIGRRGSVCNKSALEIISADTTTWYQRDDKLKAQHGFNLKDRESYTREEAKQKRFNSRTTTVTTIELTYVNNMRVHITSRYSNLNQLIRLEDNEQDEEYGSG</sequence>
<reference evidence="1 2" key="1">
    <citation type="submission" date="2022-11" db="EMBL/GenBank/DDBJ databases">
        <title>Mucor velutinosus strain NIH1002 WGS.</title>
        <authorList>
            <person name="Subramanian P."/>
            <person name="Mullikin J.C."/>
            <person name="Segre J.A."/>
            <person name="Zelazny A.M."/>
        </authorList>
    </citation>
    <scope>NUCLEOTIDE SEQUENCE [LARGE SCALE GENOMIC DNA]</scope>
    <source>
        <strain evidence="1 2">NIH1002</strain>
    </source>
</reference>
<dbReference type="Proteomes" id="UP001304243">
    <property type="component" value="Unassembled WGS sequence"/>
</dbReference>